<dbReference type="Proteomes" id="UP000302163">
    <property type="component" value="Chromosome"/>
</dbReference>
<organism evidence="9 10">
    <name type="scientific">Jejubacter calystegiae</name>
    <dbReference type="NCBI Taxonomy" id="2579935"/>
    <lineage>
        <taxon>Bacteria</taxon>
        <taxon>Pseudomonadati</taxon>
        <taxon>Pseudomonadota</taxon>
        <taxon>Gammaproteobacteria</taxon>
        <taxon>Enterobacterales</taxon>
        <taxon>Enterobacteriaceae</taxon>
        <taxon>Jejubacter</taxon>
    </lineage>
</organism>
<accession>A0A4P8YPR1</accession>
<feature type="chain" id="PRO_5020503101" evidence="8">
    <location>
        <begin position="23"/>
        <end position="58"/>
    </location>
</feature>
<evidence type="ECO:0000256" key="1">
    <source>
        <dbReference type="ARBA" id="ARBA00004635"/>
    </source>
</evidence>
<evidence type="ECO:0000313" key="10">
    <source>
        <dbReference type="Proteomes" id="UP000302163"/>
    </source>
</evidence>
<keyword evidence="4" id="KW-0204">Cytolysis</keyword>
<name>A0A4P8YPR1_9ENTR</name>
<evidence type="ECO:0000256" key="5">
    <source>
        <dbReference type="ARBA" id="ARBA00023136"/>
    </source>
</evidence>
<keyword evidence="7" id="KW-0449">Lipoprotein</keyword>
<feature type="signal peptide" evidence="8">
    <location>
        <begin position="1"/>
        <end position="22"/>
    </location>
</feature>
<dbReference type="AlphaFoldDB" id="A0A4P8YPR1"/>
<dbReference type="GO" id="GO:0016020">
    <property type="term" value="C:membrane"/>
    <property type="evidence" value="ECO:0007669"/>
    <property type="project" value="UniProtKB-SubCell"/>
</dbReference>
<evidence type="ECO:0000256" key="3">
    <source>
        <dbReference type="ARBA" id="ARBA00022729"/>
    </source>
</evidence>
<keyword evidence="6" id="KW-0578">Host cell lysis by virus</keyword>
<dbReference type="GO" id="GO:0044659">
    <property type="term" value="P:viral release from host cell by cytolysis"/>
    <property type="evidence" value="ECO:0007669"/>
    <property type="project" value="InterPro"/>
</dbReference>
<dbReference type="Pfam" id="PF06085">
    <property type="entry name" value="Rz1"/>
    <property type="match status" value="1"/>
</dbReference>
<dbReference type="PROSITE" id="PS51257">
    <property type="entry name" value="PROKAR_LIPOPROTEIN"/>
    <property type="match status" value="1"/>
</dbReference>
<reference evidence="9 10" key="1">
    <citation type="submission" date="2019-05" db="EMBL/GenBank/DDBJ databases">
        <title>Complete genome sequence of Izhakiella calystegiae KSNA2, an endophyte isolated from beach morning glory (Calystegia soldanella).</title>
        <authorList>
            <person name="Jiang L."/>
            <person name="Jeong J.C."/>
            <person name="Kim C.Y."/>
            <person name="Kim D.H."/>
            <person name="Kim S.W."/>
            <person name="Lee j."/>
        </authorList>
    </citation>
    <scope>NUCLEOTIDE SEQUENCE [LARGE SCALE GENOMIC DNA]</scope>
    <source>
        <strain evidence="9 10">KSNA2</strain>
    </source>
</reference>
<dbReference type="EMBL" id="CP040428">
    <property type="protein sequence ID" value="QCT21774.1"/>
    <property type="molecule type" value="Genomic_DNA"/>
</dbReference>
<dbReference type="InterPro" id="IPR010346">
    <property type="entry name" value="O-spanin"/>
</dbReference>
<sequence>MRLPLCVTGLILVLSGCASKQAALTDCPAPPPPPAWLMQEPPNYLQTLDRIITPSDAS</sequence>
<keyword evidence="5" id="KW-0472">Membrane</keyword>
<evidence type="ECO:0000256" key="7">
    <source>
        <dbReference type="ARBA" id="ARBA00023288"/>
    </source>
</evidence>
<evidence type="ECO:0000313" key="9">
    <source>
        <dbReference type="EMBL" id="QCT21774.1"/>
    </source>
</evidence>
<keyword evidence="3 8" id="KW-0732">Signal</keyword>
<gene>
    <name evidence="9" type="ORF">FEM41_20005</name>
</gene>
<evidence type="ECO:0000256" key="4">
    <source>
        <dbReference type="ARBA" id="ARBA00022852"/>
    </source>
</evidence>
<keyword evidence="2" id="KW-1188">Viral release from host cell</keyword>
<proteinExistence type="predicted"/>
<evidence type="ECO:0000256" key="2">
    <source>
        <dbReference type="ARBA" id="ARBA00022612"/>
    </source>
</evidence>
<dbReference type="KEGG" id="izh:FEM41_20005"/>
<keyword evidence="10" id="KW-1185">Reference proteome</keyword>
<evidence type="ECO:0000256" key="6">
    <source>
        <dbReference type="ARBA" id="ARBA00023142"/>
    </source>
</evidence>
<comment type="subcellular location">
    <subcellularLocation>
        <location evidence="1">Membrane</location>
        <topology evidence="1">Lipid-anchor</topology>
    </subcellularLocation>
</comment>
<protein>
    <submittedName>
        <fullName evidence="9">Uncharacterized protein</fullName>
    </submittedName>
</protein>
<evidence type="ECO:0000256" key="8">
    <source>
        <dbReference type="SAM" id="SignalP"/>
    </source>
</evidence>